<protein>
    <submittedName>
        <fullName evidence="1">Plasmid partition protein ParG</fullName>
    </submittedName>
</protein>
<dbReference type="InterPro" id="IPR013321">
    <property type="entry name" value="Arc_rbn_hlx_hlx"/>
</dbReference>
<dbReference type="SUPFAM" id="SSF47598">
    <property type="entry name" value="Ribbon-helix-helix"/>
    <property type="match status" value="1"/>
</dbReference>
<dbReference type="EMBL" id="JARRYG010000038">
    <property type="protein sequence ID" value="MDG4698856.1"/>
    <property type="molecule type" value="Genomic_DNA"/>
</dbReference>
<comment type="caution">
    <text evidence="1">The sequence shown here is derived from an EMBL/GenBank/DDBJ whole genome shotgun (WGS) entry which is preliminary data.</text>
</comment>
<proteinExistence type="predicted"/>
<gene>
    <name evidence="1" type="ORF">P7V44_21770</name>
</gene>
<dbReference type="Pfam" id="PF09274">
    <property type="entry name" value="ParG"/>
    <property type="match status" value="1"/>
</dbReference>
<dbReference type="InterPro" id="IPR010985">
    <property type="entry name" value="Ribbon_hlx_hlx"/>
</dbReference>
<dbReference type="GO" id="GO:0043565">
    <property type="term" value="F:sequence-specific DNA binding"/>
    <property type="evidence" value="ECO:0007669"/>
    <property type="project" value="UniProtKB-ARBA"/>
</dbReference>
<accession>A0AA42K0H4</accession>
<evidence type="ECO:0000313" key="2">
    <source>
        <dbReference type="Proteomes" id="UP001156701"/>
    </source>
</evidence>
<evidence type="ECO:0000313" key="1">
    <source>
        <dbReference type="EMBL" id="MDG4698856.1"/>
    </source>
</evidence>
<organism evidence="1 2">
    <name type="scientific">Providencia huashanensis</name>
    <dbReference type="NCBI Taxonomy" id="3037798"/>
    <lineage>
        <taxon>Bacteria</taxon>
        <taxon>Pseudomonadati</taxon>
        <taxon>Pseudomonadota</taxon>
        <taxon>Gammaproteobacteria</taxon>
        <taxon>Enterobacterales</taxon>
        <taxon>Morganellaceae</taxon>
        <taxon>Providencia</taxon>
    </lineage>
</organism>
<reference evidence="1" key="1">
    <citation type="submission" date="2023-03" db="EMBL/GenBank/DDBJ databases">
        <title>a new species belonging to Providencia genus.</title>
        <authorList>
            <person name="Yang W."/>
            <person name="Hu F."/>
            <person name="Shen S."/>
            <person name="Ding L."/>
            <person name="Yin D."/>
        </authorList>
    </citation>
    <scope>NUCLEOTIDE SEQUENCE</scope>
    <source>
        <strain evidence="1">CRE-3FA-0001</strain>
    </source>
</reference>
<dbReference type="RefSeq" id="WP_272664003.1">
    <property type="nucleotide sequence ID" value="NZ_JARRYG010000038.1"/>
</dbReference>
<dbReference type="InterPro" id="IPR015354">
    <property type="entry name" value="DNA_partition_ParG"/>
</dbReference>
<name>A0AA42K0H4_9GAMM</name>
<sequence length="75" mass="8568">MAKEITIMKLGQHTQVNKAVTAIQKPVLPTKKLQMNIPEELHKQFKLACLSNEVDMTAVVQELIENWLEKNRGNI</sequence>
<dbReference type="GO" id="GO:0006355">
    <property type="term" value="P:regulation of DNA-templated transcription"/>
    <property type="evidence" value="ECO:0007669"/>
    <property type="project" value="InterPro"/>
</dbReference>
<dbReference type="AlphaFoldDB" id="A0AA42K0H4"/>
<dbReference type="Proteomes" id="UP001156701">
    <property type="component" value="Unassembled WGS sequence"/>
</dbReference>
<dbReference type="Gene3D" id="1.10.1220.10">
    <property type="entry name" value="Met repressor-like"/>
    <property type="match status" value="1"/>
</dbReference>